<dbReference type="RefSeq" id="WP_065082333.1">
    <property type="nucleotide sequence ID" value="NZ_FLSS01000005.1"/>
</dbReference>
<evidence type="ECO:0000313" key="2">
    <source>
        <dbReference type="EMBL" id="TYO84537.1"/>
    </source>
</evidence>
<name>A0ABY3NAX5_ELIMR</name>
<protein>
    <submittedName>
        <fullName evidence="2">Uncharacterized protein DUF935</fullName>
    </submittedName>
</protein>
<proteinExistence type="predicted"/>
<organism evidence="2 3">
    <name type="scientific">Elizabethkingia miricola</name>
    <name type="common">Chryseobacterium miricola</name>
    <dbReference type="NCBI Taxonomy" id="172045"/>
    <lineage>
        <taxon>Bacteria</taxon>
        <taxon>Pseudomonadati</taxon>
        <taxon>Bacteroidota</taxon>
        <taxon>Flavobacteriia</taxon>
        <taxon>Flavobacteriales</taxon>
        <taxon>Weeksellaceae</taxon>
        <taxon>Elizabethkingia</taxon>
    </lineage>
</organism>
<accession>A0ABY3NAX5</accession>
<comment type="caution">
    <text evidence="2">The sequence shown here is derived from an EMBL/GenBank/DDBJ whole genome shotgun (WGS) entry which is preliminary data.</text>
</comment>
<feature type="region of interest" description="Disordered" evidence="1">
    <location>
        <begin position="408"/>
        <end position="428"/>
    </location>
</feature>
<reference evidence="2 3" key="1">
    <citation type="submission" date="2019-07" db="EMBL/GenBank/DDBJ databases">
        <title>Genomic Encyclopedia of Archaeal and Bacterial Type Strains, Phase II (KMG-II): from individual species to whole genera.</title>
        <authorList>
            <person name="Goeker M."/>
        </authorList>
    </citation>
    <scope>NUCLEOTIDE SEQUENCE [LARGE SCALE GENOMIC DNA]</scope>
    <source>
        <strain evidence="2 3">DSM 14571</strain>
    </source>
</reference>
<dbReference type="InterPro" id="IPR009279">
    <property type="entry name" value="Portal_Mu"/>
</dbReference>
<evidence type="ECO:0000256" key="1">
    <source>
        <dbReference type="SAM" id="MobiDB-lite"/>
    </source>
</evidence>
<keyword evidence="3" id="KW-1185">Reference proteome</keyword>
<dbReference type="EMBL" id="VNHK01000021">
    <property type="protein sequence ID" value="TYO84537.1"/>
    <property type="molecule type" value="Genomic_DNA"/>
</dbReference>
<gene>
    <name evidence="2" type="ORF">LX74_03961</name>
</gene>
<evidence type="ECO:0000313" key="3">
    <source>
        <dbReference type="Proteomes" id="UP000324513"/>
    </source>
</evidence>
<sequence length="428" mass="49108">MFNKIYKAAEGYFLKRADESALRVMSEIKNSRSGQSISGMITYQAENMQAKSLEEWKMAILMATNPENPNFLFLYQLYENLKLDNHLISVIESRILHSQHSNFKIVDEKGNENEELSWLLERTWFEDFIHLSLKSKFEGRKLLEIFETTDTGELSTITEIPMPNFSPKLGIITKNNGETNGWDYREGIYANYYLQVGKDKDLGVLSQMAPVILAKKLAMGAWLDFIEKYGIPPLFITTERDDEKRSNELYDMAVNFKASNFMIGRGNDKFEVPNLTTNNSQSVFDTLIARANSEMSKRILGGTALTDEKSYVGSAEIQYQLARDRFESDKLFLSNLINRQLFPRLVKLSPVYAPFEKHYFEWDNAEVFDSAKLADLVTKFGQQFYIDPEYIEKKTGIPILGVRENPVNTPINPTITPTQNAQSTSKDK</sequence>
<dbReference type="Pfam" id="PF06074">
    <property type="entry name" value="Portal_Mu"/>
    <property type="match status" value="1"/>
</dbReference>
<feature type="compositionally biased region" description="Low complexity" evidence="1">
    <location>
        <begin position="408"/>
        <end position="420"/>
    </location>
</feature>
<dbReference type="Proteomes" id="UP000324513">
    <property type="component" value="Unassembled WGS sequence"/>
</dbReference>